<dbReference type="SUPFAM" id="SSF55785">
    <property type="entry name" value="PYP-like sensor domain (PAS domain)"/>
    <property type="match status" value="2"/>
</dbReference>
<dbReference type="EMBL" id="APND01000004">
    <property type="protein sequence ID" value="MES1930216.1"/>
    <property type="molecule type" value="Genomic_DNA"/>
</dbReference>
<dbReference type="SMART" id="SM00065">
    <property type="entry name" value="GAF"/>
    <property type="match status" value="1"/>
</dbReference>
<dbReference type="PROSITE" id="PS50112">
    <property type="entry name" value="PAS"/>
    <property type="match status" value="2"/>
</dbReference>
<dbReference type="SUPFAM" id="SSF55073">
    <property type="entry name" value="Nucleotide cyclase"/>
    <property type="match status" value="1"/>
</dbReference>
<dbReference type="Proteomes" id="UP001460888">
    <property type="component" value="Unassembled WGS sequence"/>
</dbReference>
<evidence type="ECO:0000313" key="4">
    <source>
        <dbReference type="EMBL" id="MES1930216.1"/>
    </source>
</evidence>
<keyword evidence="5" id="KW-1185">Reference proteome</keyword>
<dbReference type="CDD" id="cd00130">
    <property type="entry name" value="PAS"/>
    <property type="match status" value="2"/>
</dbReference>
<dbReference type="InterPro" id="IPR000014">
    <property type="entry name" value="PAS"/>
</dbReference>
<dbReference type="SMART" id="SM00091">
    <property type="entry name" value="PAS"/>
    <property type="match status" value="2"/>
</dbReference>
<dbReference type="InterPro" id="IPR029016">
    <property type="entry name" value="GAF-like_dom_sf"/>
</dbReference>
<dbReference type="NCBIfam" id="TIGR00229">
    <property type="entry name" value="sensory_box"/>
    <property type="match status" value="2"/>
</dbReference>
<dbReference type="Gene3D" id="3.30.450.40">
    <property type="match status" value="1"/>
</dbReference>
<protein>
    <submittedName>
        <fullName evidence="4">PAS/PAC sensor-containing diguanylate cyclase/phosphodiesterase</fullName>
    </submittedName>
</protein>
<evidence type="ECO:0000259" key="1">
    <source>
        <dbReference type="PROSITE" id="PS50112"/>
    </source>
</evidence>
<dbReference type="PANTHER" id="PTHR44757">
    <property type="entry name" value="DIGUANYLATE CYCLASE DGCP"/>
    <property type="match status" value="1"/>
</dbReference>
<dbReference type="Pfam" id="PF00563">
    <property type="entry name" value="EAL"/>
    <property type="match status" value="1"/>
</dbReference>
<comment type="caution">
    <text evidence="4">The sequence shown here is derived from an EMBL/GenBank/DDBJ whole genome shotgun (WGS) entry which is preliminary data.</text>
</comment>
<dbReference type="PROSITE" id="PS50883">
    <property type="entry name" value="EAL"/>
    <property type="match status" value="1"/>
</dbReference>
<dbReference type="PROSITE" id="PS50887">
    <property type="entry name" value="GGDEF"/>
    <property type="match status" value="1"/>
</dbReference>
<dbReference type="InterPro" id="IPR035965">
    <property type="entry name" value="PAS-like_dom_sf"/>
</dbReference>
<organism evidence="4 5">
    <name type="scientific">Salinisphaera dokdonensis CL-ES53</name>
    <dbReference type="NCBI Taxonomy" id="1304272"/>
    <lineage>
        <taxon>Bacteria</taxon>
        <taxon>Pseudomonadati</taxon>
        <taxon>Pseudomonadota</taxon>
        <taxon>Gammaproteobacteria</taxon>
        <taxon>Salinisphaerales</taxon>
        <taxon>Salinisphaeraceae</taxon>
        <taxon>Salinisphaera</taxon>
    </lineage>
</organism>
<dbReference type="RefSeq" id="WP_353112217.1">
    <property type="nucleotide sequence ID" value="NZ_APND01000004.1"/>
</dbReference>
<dbReference type="Gene3D" id="3.30.450.20">
    <property type="entry name" value="PAS domain"/>
    <property type="match status" value="2"/>
</dbReference>
<dbReference type="InterPro" id="IPR003018">
    <property type="entry name" value="GAF"/>
</dbReference>
<dbReference type="InterPro" id="IPR000160">
    <property type="entry name" value="GGDEF_dom"/>
</dbReference>
<evidence type="ECO:0000313" key="5">
    <source>
        <dbReference type="Proteomes" id="UP001460888"/>
    </source>
</evidence>
<feature type="domain" description="PAS" evidence="1">
    <location>
        <begin position="174"/>
        <end position="245"/>
    </location>
</feature>
<dbReference type="InterPro" id="IPR043128">
    <property type="entry name" value="Rev_trsase/Diguanyl_cyclase"/>
</dbReference>
<gene>
    <name evidence="4" type="ORF">SADO_13213</name>
</gene>
<dbReference type="PANTHER" id="PTHR44757:SF2">
    <property type="entry name" value="BIOFILM ARCHITECTURE MAINTENANCE PROTEIN MBAA"/>
    <property type="match status" value="1"/>
</dbReference>
<dbReference type="InterPro" id="IPR035919">
    <property type="entry name" value="EAL_sf"/>
</dbReference>
<evidence type="ECO:0000259" key="3">
    <source>
        <dbReference type="PROSITE" id="PS50887"/>
    </source>
</evidence>
<dbReference type="Pfam" id="PF00990">
    <property type="entry name" value="GGDEF"/>
    <property type="match status" value="1"/>
</dbReference>
<dbReference type="Gene3D" id="3.30.70.270">
    <property type="match status" value="1"/>
</dbReference>
<evidence type="ECO:0000259" key="2">
    <source>
        <dbReference type="PROSITE" id="PS50883"/>
    </source>
</evidence>
<feature type="domain" description="PAS" evidence="1">
    <location>
        <begin position="301"/>
        <end position="340"/>
    </location>
</feature>
<dbReference type="SMART" id="SM00267">
    <property type="entry name" value="GGDEF"/>
    <property type="match status" value="1"/>
</dbReference>
<dbReference type="Pfam" id="PF01590">
    <property type="entry name" value="GAF"/>
    <property type="match status" value="1"/>
</dbReference>
<proteinExistence type="predicted"/>
<dbReference type="Pfam" id="PF00989">
    <property type="entry name" value="PAS"/>
    <property type="match status" value="2"/>
</dbReference>
<dbReference type="InterPro" id="IPR013767">
    <property type="entry name" value="PAS_fold"/>
</dbReference>
<dbReference type="SUPFAM" id="SSF55781">
    <property type="entry name" value="GAF domain-like"/>
    <property type="match status" value="1"/>
</dbReference>
<sequence>MNAARSDLPEPIKTLAEQRFVRLDDALPEIMEVAAHVLDVSRVSVWLFSRDRRRINRVHAWPPADQREFGLTLDISLRPEYLQALGQESIFRLSDAAEIAPRSDDAFARYLQTFGIVSLLDSAVFTEGSLAGVLCHEDSRPRSWSQPERDHAIALAKIVGRAIVETRACQSAVVGERFRRIVEASVDAVAIATPRGAIEYLNPAARELLGLAPDEPIYGLCLKDFMAKPSREHVRDVILPAARDKGSWTGALQLYTRQGERFEPTVTLDLHQDPDEGAEYVTCTVGDLARRLELQRQVDEVRNHYETALAQTGDCMFLVDPATTRILYTDASFQELLGYTAAKQELITLHELSEESAGDVQARVERARNEGHLLCGERRLRHARGGWVDVEMSMLRAQWQDLPAISVRVRNIAELMQRRKEIERLAYFDPLTGLANSNLLRERADVMLGKSLGRRERVHFMLLQIVRWERVFDIQGYRIAESLIQQIGARLQQAFSRHEVTLARVLGGVELGLLFDDSESPEQIVEIAHAAFDPVFHADGEKIHLRVRSGSAQAPHDAVNFKDLTKRAGLALRNANLRGMTHCQYDPTQSSRIQDERLLEDDLRGAIGSTQISLRYQPVRSIARQGAWSAVEALVRWHHPQLGEVAPTDFIPLAEESELILALDRYVLGEACAAAAGWHDVLGPLRVSVNISAVTLMHADVLTMIQQAIETSGILPSQLCLEVTETTVIRDLGHAVSVLQRLHELGVYIALDDFGTGFSSLAYLKDLPVDVLKIDRDFIRGIGLDTRDERTITAIIQLGHDLDIKVVAEGVEKSDQYRWLALQNVDFVQGFHVGSPVTLQALRRQGGDRATRG</sequence>
<feature type="domain" description="GGDEF" evidence="3">
    <location>
        <begin position="456"/>
        <end position="588"/>
    </location>
</feature>
<feature type="domain" description="EAL" evidence="2">
    <location>
        <begin position="596"/>
        <end position="850"/>
    </location>
</feature>
<dbReference type="InterPro" id="IPR029787">
    <property type="entry name" value="Nucleotide_cyclase"/>
</dbReference>
<dbReference type="CDD" id="cd01948">
    <property type="entry name" value="EAL"/>
    <property type="match status" value="1"/>
</dbReference>
<dbReference type="InterPro" id="IPR052155">
    <property type="entry name" value="Biofilm_reg_signaling"/>
</dbReference>
<reference evidence="4 5" key="1">
    <citation type="submission" date="2013-03" db="EMBL/GenBank/DDBJ databases">
        <title>Salinisphaera dokdonensis CL-ES53 Genome Sequencing.</title>
        <authorList>
            <person name="Li C."/>
            <person name="Lai Q."/>
            <person name="Shao Z."/>
        </authorList>
    </citation>
    <scope>NUCLEOTIDE SEQUENCE [LARGE SCALE GENOMIC DNA]</scope>
    <source>
        <strain evidence="4 5">CL-ES53</strain>
    </source>
</reference>
<dbReference type="InterPro" id="IPR001633">
    <property type="entry name" value="EAL_dom"/>
</dbReference>
<accession>A0ABV2B2W7</accession>
<dbReference type="SMART" id="SM00052">
    <property type="entry name" value="EAL"/>
    <property type="match status" value="1"/>
</dbReference>
<name>A0ABV2B2W7_9GAMM</name>
<dbReference type="SUPFAM" id="SSF141868">
    <property type="entry name" value="EAL domain-like"/>
    <property type="match status" value="1"/>
</dbReference>
<dbReference type="Gene3D" id="3.20.20.450">
    <property type="entry name" value="EAL domain"/>
    <property type="match status" value="1"/>
</dbReference>